<dbReference type="OrthoDB" id="9799970at2"/>
<sequence>MSTYWFKTLIPALICNSLLPVSAANITEISGKDCHAMIDAGVMSSAAPVQCERLRQVQFDYIDFQGKQHNNGSIIVMDAVSPYVATIFERLYELKFPINKAQPIHHYQGNDNLSMADNNTSAFNYRPIAGKRSLSVHAYGLAIDINPKQNPFVEFGEQGSASFKPVDGSKYANRMKFRYGKDERQGFAEDVITTFADNGFLYWGGFWNTPIDYQHFQVSRNMANLMSVMPADNASQFFDNYVQWYQSCKASYPKAYTQHKVNDYVHYLETKLNSESLSKTFNRSPKKVIAAIQQPLQTSTICVKD</sequence>
<evidence type="ECO:0000256" key="1">
    <source>
        <dbReference type="SAM" id="SignalP"/>
    </source>
</evidence>
<dbReference type="Pfam" id="PF13539">
    <property type="entry name" value="Peptidase_M15_4"/>
    <property type="match status" value="1"/>
</dbReference>
<feature type="chain" id="PRO_5010253458" description="Peptidase M15C domain-containing protein" evidence="1">
    <location>
        <begin position="24"/>
        <end position="305"/>
    </location>
</feature>
<dbReference type="Proteomes" id="UP000183794">
    <property type="component" value="Unassembled WGS sequence"/>
</dbReference>
<dbReference type="AlphaFoldDB" id="A0A1K9ZD60"/>
<dbReference type="RefSeq" id="WP_045111151.1">
    <property type="nucleotide sequence ID" value="NZ_CAWQZC010000033.1"/>
</dbReference>
<evidence type="ECO:0000313" key="3">
    <source>
        <dbReference type="EMBL" id="SGY95293.1"/>
    </source>
</evidence>
<dbReference type="EMBL" id="FPLD01000085">
    <property type="protein sequence ID" value="SGZ07227.1"/>
    <property type="molecule type" value="Genomic_DNA"/>
</dbReference>
<dbReference type="InterPro" id="IPR039561">
    <property type="entry name" value="Peptidase_M15C"/>
</dbReference>
<dbReference type="Gene3D" id="3.30.1380.10">
    <property type="match status" value="1"/>
</dbReference>
<dbReference type="InterPro" id="IPR009045">
    <property type="entry name" value="Zn_M74/Hedgehog-like"/>
</dbReference>
<evidence type="ECO:0000259" key="2">
    <source>
        <dbReference type="Pfam" id="PF13539"/>
    </source>
</evidence>
<name>A0A1K9ZD60_9GAMM</name>
<organism evidence="4 6">
    <name type="scientific">Moritella viscosa</name>
    <dbReference type="NCBI Taxonomy" id="80854"/>
    <lineage>
        <taxon>Bacteria</taxon>
        <taxon>Pseudomonadati</taxon>
        <taxon>Pseudomonadota</taxon>
        <taxon>Gammaproteobacteria</taxon>
        <taxon>Alteromonadales</taxon>
        <taxon>Moritellaceae</taxon>
        <taxon>Moritella</taxon>
    </lineage>
</organism>
<dbReference type="GeneID" id="61296797"/>
<reference evidence="3 5" key="2">
    <citation type="submission" date="2016-11" db="EMBL/GenBank/DDBJ databases">
        <authorList>
            <person name="Klemetsen T."/>
        </authorList>
    </citation>
    <scope>NUCLEOTIDE SEQUENCE [LARGE SCALE GENOMIC DNA]</scope>
    <source>
        <strain evidence="3">MT 2528</strain>
    </source>
</reference>
<evidence type="ECO:0000313" key="6">
    <source>
        <dbReference type="Proteomes" id="UP000183794"/>
    </source>
</evidence>
<keyword evidence="1" id="KW-0732">Signal</keyword>
<dbReference type="EMBL" id="FPLJ01000064">
    <property type="protein sequence ID" value="SGY95293.1"/>
    <property type="molecule type" value="Genomic_DNA"/>
</dbReference>
<reference evidence="4 6" key="1">
    <citation type="submission" date="2016-11" db="EMBL/GenBank/DDBJ databases">
        <authorList>
            <person name="Jaros S."/>
            <person name="Januszkiewicz K."/>
            <person name="Wedrychowicz H."/>
        </authorList>
    </citation>
    <scope>NUCLEOTIDE SEQUENCE [LARGE SCALE GENOMIC DNA]</scope>
    <source>
        <strain evidence="4">NVI 5450</strain>
    </source>
</reference>
<dbReference type="Proteomes" id="UP000182660">
    <property type="component" value="Unassembled WGS sequence"/>
</dbReference>
<accession>A0A1K9ZD60</accession>
<feature type="signal peptide" evidence="1">
    <location>
        <begin position="1"/>
        <end position="23"/>
    </location>
</feature>
<gene>
    <name evidence="3" type="ORF">MT2528_2965</name>
    <name evidence="4" type="ORF">NVI5450_3162</name>
</gene>
<keyword evidence="5" id="KW-1185">Reference proteome</keyword>
<evidence type="ECO:0000313" key="5">
    <source>
        <dbReference type="Proteomes" id="UP000182660"/>
    </source>
</evidence>
<dbReference type="GO" id="GO:0008233">
    <property type="term" value="F:peptidase activity"/>
    <property type="evidence" value="ECO:0007669"/>
    <property type="project" value="InterPro"/>
</dbReference>
<dbReference type="SUPFAM" id="SSF55166">
    <property type="entry name" value="Hedgehog/DD-peptidase"/>
    <property type="match status" value="1"/>
</dbReference>
<feature type="domain" description="Peptidase M15C" evidence="2">
    <location>
        <begin position="130"/>
        <end position="218"/>
    </location>
</feature>
<protein>
    <recommendedName>
        <fullName evidence="2">Peptidase M15C domain-containing protein</fullName>
    </recommendedName>
</protein>
<evidence type="ECO:0000313" key="4">
    <source>
        <dbReference type="EMBL" id="SGZ07227.1"/>
    </source>
</evidence>
<proteinExistence type="predicted"/>